<feature type="compositionally biased region" description="Low complexity" evidence="7">
    <location>
        <begin position="984"/>
        <end position="997"/>
    </location>
</feature>
<feature type="region of interest" description="Disordered" evidence="7">
    <location>
        <begin position="1"/>
        <end position="51"/>
    </location>
</feature>
<feature type="region of interest" description="Disordered" evidence="7">
    <location>
        <begin position="498"/>
        <end position="579"/>
    </location>
</feature>
<dbReference type="GO" id="GO:0005634">
    <property type="term" value="C:nucleus"/>
    <property type="evidence" value="ECO:0007669"/>
    <property type="project" value="TreeGrafter"/>
</dbReference>
<feature type="region of interest" description="Disordered" evidence="7">
    <location>
        <begin position="216"/>
        <end position="260"/>
    </location>
</feature>
<dbReference type="PANTHER" id="PTHR10694:SF7">
    <property type="entry name" value="[HISTONE H3]-TRIMETHYL-L-LYSINE(9) DEMETHYLASE"/>
    <property type="match status" value="1"/>
</dbReference>
<keyword evidence="5" id="KW-0862">Zinc</keyword>
<keyword evidence="3" id="KW-0479">Metal-binding</keyword>
<sequence>MASSSPTPSLTPSLGSSPPPNIPPQPDHFYDGQTIHATPDSDGKTWLDPDDDRLASRGIPVFKPTMEEFRDFETYMKRVERWGNYSGIIKVIPPQEWKDALPPLNDQLLNVKIKTPIEQHMLGSAGLFRQQNMEKRKVMSVREWTELCNQDDFRAPGVEEVGLYARASVKTKPRRSKKTPHAAKAETVEPDVEGQIHIKEEPMEDVAVAVHDGMEMPQSARGSTSEDAGEHETKQKAKVRKQAQPKLSKEEKLADSREKDRTFLESFEPHRDWLPPNTKPEDYTPEFCSKLEKHYWRNCGLGKPPWYGADTQGSLYTDDTKEWNVAHLDSELSRLLPSEGLPGVNTPYLYWGMWRATFAWHVEDMDLHSINYIHFGAPKFWYAVPQGRASALENAMRSYFPKDTSQCSQFLRHKSFLASPGLLAKTSCKPNHCVQHAGEFMITFPRGYHAGFNLGLNCAESVNFALPSWLELGKVAKACKCVPDSVRIDVNQLLADRERRETGEVEEPLKSKHKRSASAPLKKEPVKREEFSVVLSIPPRERKPSKRKSEADAEPEPPKPKKPKLKIPSTSSSPTKTSFKISLPAPKVMLRLPARPAEPEAFPCCLCVSMDKAGLLPVQEPPIGRKDAMDACGNPKVWMAHENCANIVPETWVDEVENTQTGAKERAVFGVDAIVKDRWNLKCTSCTKTRPKAHGAPIQCTKGKCPKAFHVSCARDGKEHNIVYQVLREVEKEVVLLQPTLESSHVDATPAPMAVDGRDDTAQVLKVIKKLEVQVLCTQHNPDVAAAKRASKQDRIKNELLALPPMTRIKIRVSAGVFEVSLVRVIEETCSVEVLWDRGLKREFKWGSVMFGNIDGPIQHKPSQAATDLPPPQPVISTPISTYPSVAAATGLPTYQPSTSTMQTSTTRMAYGTHQVPQYWPHPTQTMLPYGQAYGYQYYPHAPPQALHSTQPATDAAHMPQPPPNHSTTPVAGPSNPYSHYYHPETTPQTQPNSQTTYRGGQIQWTPLYQPPLSRTGSDHHRGKQLVHGYTANDQPSQLSNSTTTSTPSHSPIIPQHTADSQGNAPMDSLQPPGAEIPSAQADNSVAESSNLAPAPSTAGTQALDVSSLTSMPISQLKELIQSNPALHNLLVGAIASNPQSVASPRHE</sequence>
<evidence type="ECO:0000256" key="7">
    <source>
        <dbReference type="SAM" id="MobiDB-lite"/>
    </source>
</evidence>
<evidence type="ECO:0000256" key="2">
    <source>
        <dbReference type="ARBA" id="ARBA00012900"/>
    </source>
</evidence>
<dbReference type="InterPro" id="IPR034732">
    <property type="entry name" value="EPHD"/>
</dbReference>
<feature type="compositionally biased region" description="Polar residues" evidence="7">
    <location>
        <begin position="1081"/>
        <end position="1099"/>
    </location>
</feature>
<dbReference type="GO" id="GO:0000785">
    <property type="term" value="C:chromatin"/>
    <property type="evidence" value="ECO:0007669"/>
    <property type="project" value="TreeGrafter"/>
</dbReference>
<dbReference type="Pfam" id="PF13771">
    <property type="entry name" value="zf-HC5HC2H"/>
    <property type="match status" value="1"/>
</dbReference>
<dbReference type="EMBL" id="JAYKXP010000097">
    <property type="protein sequence ID" value="KAK7027350.1"/>
    <property type="molecule type" value="Genomic_DNA"/>
</dbReference>
<feature type="region of interest" description="Disordered" evidence="7">
    <location>
        <begin position="169"/>
        <end position="190"/>
    </location>
</feature>
<evidence type="ECO:0000259" key="9">
    <source>
        <dbReference type="PROSITE" id="PS51184"/>
    </source>
</evidence>
<keyword evidence="12" id="KW-1185">Reference proteome</keyword>
<feature type="region of interest" description="Disordered" evidence="7">
    <location>
        <begin position="1030"/>
        <end position="1099"/>
    </location>
</feature>
<dbReference type="Pfam" id="PF02373">
    <property type="entry name" value="JmjC"/>
    <property type="match status" value="1"/>
</dbReference>
<dbReference type="EC" id="1.14.11.66" evidence="2"/>
<feature type="compositionally biased region" description="Basic residues" evidence="7">
    <location>
        <begin position="169"/>
        <end position="181"/>
    </location>
</feature>
<feature type="compositionally biased region" description="Low complexity" evidence="7">
    <location>
        <begin position="566"/>
        <end position="579"/>
    </location>
</feature>
<dbReference type="GO" id="GO:0008270">
    <property type="term" value="F:zinc ion binding"/>
    <property type="evidence" value="ECO:0007669"/>
    <property type="project" value="UniProtKB-KW"/>
</dbReference>
<evidence type="ECO:0000256" key="4">
    <source>
        <dbReference type="ARBA" id="ARBA00022771"/>
    </source>
</evidence>
<dbReference type="PROSITE" id="PS51184">
    <property type="entry name" value="JMJC"/>
    <property type="match status" value="1"/>
</dbReference>
<dbReference type="Gene3D" id="2.60.120.650">
    <property type="entry name" value="Cupin"/>
    <property type="match status" value="2"/>
</dbReference>
<evidence type="ECO:0000259" key="10">
    <source>
        <dbReference type="PROSITE" id="PS51805"/>
    </source>
</evidence>
<dbReference type="SUPFAM" id="SSF51197">
    <property type="entry name" value="Clavaminate synthase-like"/>
    <property type="match status" value="1"/>
</dbReference>
<dbReference type="InterPro" id="IPR003349">
    <property type="entry name" value="JmjN"/>
</dbReference>
<proteinExistence type="inferred from homology"/>
<comment type="caution">
    <text evidence="11">The sequence shown here is derived from an EMBL/GenBank/DDBJ whole genome shotgun (WGS) entry which is preliminary data.</text>
</comment>
<dbReference type="SMART" id="SM00558">
    <property type="entry name" value="JmjC"/>
    <property type="match status" value="1"/>
</dbReference>
<feature type="region of interest" description="Disordered" evidence="7">
    <location>
        <begin position="945"/>
        <end position="999"/>
    </location>
</feature>
<evidence type="ECO:0000256" key="1">
    <source>
        <dbReference type="ARBA" id="ARBA00009711"/>
    </source>
</evidence>
<evidence type="ECO:0000313" key="12">
    <source>
        <dbReference type="Proteomes" id="UP001383192"/>
    </source>
</evidence>
<dbReference type="PROSITE" id="PS51183">
    <property type="entry name" value="JMJN"/>
    <property type="match status" value="1"/>
</dbReference>
<feature type="compositionally biased region" description="Basic and acidic residues" evidence="7">
    <location>
        <begin position="539"/>
        <end position="559"/>
    </location>
</feature>
<feature type="compositionally biased region" description="Basic and acidic residues" evidence="7">
    <location>
        <begin position="39"/>
        <end position="51"/>
    </location>
</feature>
<dbReference type="GO" id="GO:0010468">
    <property type="term" value="P:regulation of gene expression"/>
    <property type="evidence" value="ECO:0007669"/>
    <property type="project" value="TreeGrafter"/>
</dbReference>
<dbReference type="Gene3D" id="3.30.40.10">
    <property type="entry name" value="Zinc/RING finger domain, C3HC4 (zinc finger)"/>
    <property type="match status" value="1"/>
</dbReference>
<dbReference type="Proteomes" id="UP001383192">
    <property type="component" value="Unassembled WGS sequence"/>
</dbReference>
<keyword evidence="4" id="KW-0863">Zinc-finger</keyword>
<evidence type="ECO:0000313" key="11">
    <source>
        <dbReference type="EMBL" id="KAK7027350.1"/>
    </source>
</evidence>
<evidence type="ECO:0000256" key="5">
    <source>
        <dbReference type="ARBA" id="ARBA00022833"/>
    </source>
</evidence>
<protein>
    <recommendedName>
        <fullName evidence="2">[histone H3]-trimethyl-L-lysine(9) demethylase</fullName>
        <ecNumber evidence="2">1.14.11.66</ecNumber>
    </recommendedName>
</protein>
<organism evidence="11 12">
    <name type="scientific">Paramarasmius palmivorus</name>
    <dbReference type="NCBI Taxonomy" id="297713"/>
    <lineage>
        <taxon>Eukaryota</taxon>
        <taxon>Fungi</taxon>
        <taxon>Dikarya</taxon>
        <taxon>Basidiomycota</taxon>
        <taxon>Agaricomycotina</taxon>
        <taxon>Agaricomycetes</taxon>
        <taxon>Agaricomycetidae</taxon>
        <taxon>Agaricales</taxon>
        <taxon>Marasmiineae</taxon>
        <taxon>Marasmiaceae</taxon>
        <taxon>Paramarasmius</taxon>
    </lineage>
</organism>
<evidence type="ECO:0000256" key="6">
    <source>
        <dbReference type="ARBA" id="ARBA00049349"/>
    </source>
</evidence>
<gene>
    <name evidence="11" type="ORF">VNI00_015313</name>
</gene>
<feature type="domain" description="PHD-type" evidence="10">
    <location>
        <begin position="601"/>
        <end position="742"/>
    </location>
</feature>
<dbReference type="GO" id="GO:0051864">
    <property type="term" value="F:histone H3K36 demethylase activity"/>
    <property type="evidence" value="ECO:0007669"/>
    <property type="project" value="TreeGrafter"/>
</dbReference>
<dbReference type="InterPro" id="IPR003347">
    <property type="entry name" value="JmjC_dom"/>
</dbReference>
<feature type="domain" description="JmjC" evidence="9">
    <location>
        <begin position="317"/>
        <end position="481"/>
    </location>
</feature>
<dbReference type="SMART" id="SM00545">
    <property type="entry name" value="JmjN"/>
    <property type="match status" value="1"/>
</dbReference>
<reference evidence="11 12" key="1">
    <citation type="submission" date="2024-01" db="EMBL/GenBank/DDBJ databases">
        <title>A draft genome for a cacao thread blight-causing isolate of Paramarasmius palmivorus.</title>
        <authorList>
            <person name="Baruah I.K."/>
            <person name="Bukari Y."/>
            <person name="Amoako-Attah I."/>
            <person name="Meinhardt L.W."/>
            <person name="Bailey B.A."/>
            <person name="Cohen S.P."/>
        </authorList>
    </citation>
    <scope>NUCLEOTIDE SEQUENCE [LARGE SCALE GENOMIC DNA]</scope>
    <source>
        <strain evidence="11 12">GH-12</strain>
    </source>
</reference>
<dbReference type="AlphaFoldDB" id="A0AAW0BN32"/>
<evidence type="ECO:0000256" key="3">
    <source>
        <dbReference type="ARBA" id="ARBA00022723"/>
    </source>
</evidence>
<dbReference type="Pfam" id="PF02375">
    <property type="entry name" value="JmjN"/>
    <property type="match status" value="1"/>
</dbReference>
<feature type="compositionally biased region" description="Basic and acidic residues" evidence="7">
    <location>
        <begin position="247"/>
        <end position="260"/>
    </location>
</feature>
<feature type="compositionally biased region" description="Low complexity" evidence="7">
    <location>
        <begin position="1"/>
        <end position="16"/>
    </location>
</feature>
<feature type="compositionally biased region" description="Basic and acidic residues" evidence="7">
    <location>
        <begin position="498"/>
        <end position="510"/>
    </location>
</feature>
<feature type="compositionally biased region" description="Basic and acidic residues" evidence="7">
    <location>
        <begin position="521"/>
        <end position="531"/>
    </location>
</feature>
<comment type="catalytic activity">
    <reaction evidence="6">
        <text>N(6),N(6),N(6)-trimethyl-L-lysyl(9)-[histone H3] + 2 2-oxoglutarate + 2 O2 = N(6)-methyl-L-lysyl(9)-[histone H3] + 2 formaldehyde + 2 succinate + 2 CO2</text>
        <dbReference type="Rhea" id="RHEA:60200"/>
        <dbReference type="Rhea" id="RHEA-COMP:15538"/>
        <dbReference type="Rhea" id="RHEA-COMP:15542"/>
        <dbReference type="ChEBI" id="CHEBI:15379"/>
        <dbReference type="ChEBI" id="CHEBI:16526"/>
        <dbReference type="ChEBI" id="CHEBI:16810"/>
        <dbReference type="ChEBI" id="CHEBI:16842"/>
        <dbReference type="ChEBI" id="CHEBI:30031"/>
        <dbReference type="ChEBI" id="CHEBI:61929"/>
        <dbReference type="ChEBI" id="CHEBI:61961"/>
        <dbReference type="EC" id="1.14.11.66"/>
    </reaction>
</comment>
<evidence type="ECO:0000259" key="8">
    <source>
        <dbReference type="PROSITE" id="PS51183"/>
    </source>
</evidence>
<feature type="compositionally biased region" description="Pro residues" evidence="7">
    <location>
        <begin position="17"/>
        <end position="26"/>
    </location>
</feature>
<dbReference type="PROSITE" id="PS51805">
    <property type="entry name" value="EPHD"/>
    <property type="match status" value="1"/>
</dbReference>
<dbReference type="GO" id="GO:0140684">
    <property type="term" value="F:histone H3K9me2/H3K9me3 demethylase activity"/>
    <property type="evidence" value="ECO:0007669"/>
    <property type="project" value="UniProtKB-EC"/>
</dbReference>
<accession>A0AAW0BN32</accession>
<feature type="compositionally biased region" description="Low complexity" evidence="7">
    <location>
        <begin position="1036"/>
        <end position="1057"/>
    </location>
</feature>
<dbReference type="CDD" id="cd15571">
    <property type="entry name" value="ePHD"/>
    <property type="match status" value="1"/>
</dbReference>
<feature type="domain" description="JmjN" evidence="8">
    <location>
        <begin position="59"/>
        <end position="100"/>
    </location>
</feature>
<comment type="similarity">
    <text evidence="1">Belongs to the JHDM3 histone demethylase family.</text>
</comment>
<name>A0AAW0BN32_9AGAR</name>
<dbReference type="InterPro" id="IPR013083">
    <property type="entry name" value="Znf_RING/FYVE/PHD"/>
</dbReference>
<dbReference type="PANTHER" id="PTHR10694">
    <property type="entry name" value="LYSINE-SPECIFIC DEMETHYLASE"/>
    <property type="match status" value="1"/>
</dbReference>